<evidence type="ECO:0000313" key="2">
    <source>
        <dbReference type="EMBL" id="RJS47041.1"/>
    </source>
</evidence>
<gene>
    <name evidence="2" type="ORF">D4739_13000</name>
</gene>
<protein>
    <submittedName>
        <fullName evidence="2">Uncharacterized protein</fullName>
    </submittedName>
</protein>
<feature type="region of interest" description="Disordered" evidence="1">
    <location>
        <begin position="1"/>
        <end position="23"/>
    </location>
</feature>
<dbReference type="NCBIfam" id="NF041523">
    <property type="entry name" value="post_COAP_1"/>
    <property type="match status" value="1"/>
</dbReference>
<evidence type="ECO:0000313" key="3">
    <source>
        <dbReference type="Proteomes" id="UP000276542"/>
    </source>
</evidence>
<feature type="compositionally biased region" description="Polar residues" evidence="1">
    <location>
        <begin position="1"/>
        <end position="10"/>
    </location>
</feature>
<dbReference type="Proteomes" id="UP000276542">
    <property type="component" value="Unassembled WGS sequence"/>
</dbReference>
<dbReference type="AlphaFoldDB" id="A0A3A5HAH6"/>
<dbReference type="NCBIfam" id="NF040603">
    <property type="entry name" value="choice_anch_P"/>
    <property type="match status" value="1"/>
</dbReference>
<reference evidence="3" key="1">
    <citation type="submission" date="2018-09" db="EMBL/GenBank/DDBJ databases">
        <authorList>
            <person name="Zhu H."/>
        </authorList>
    </citation>
    <scope>NUCLEOTIDE SEQUENCE [LARGE SCALE GENOMIC DNA]</scope>
    <source>
        <strain evidence="3">K1W22B-1</strain>
    </source>
</reference>
<name>A0A3A5HAH6_9ACTN</name>
<proteinExistence type="predicted"/>
<keyword evidence="3" id="KW-1185">Reference proteome</keyword>
<accession>A0A3A5HAH6</accession>
<sequence length="357" mass="34975">MAALTLTPSANAGKPPAPTLSGQASSYSGDAAVIDIDATLLGTLVAGVHLVDAGPLAASGGSDAEELLHLSSPAPIALDASVALATTLGSGQLATSFASVAALSLGVDAGLASVADVSAGVLQATTRAECVNGSASLSGSASLANASISVLGGPAIVLPVNPAPNTTINVGGLASLTLNEQIVTPGAITVNALHLTVNVPGVAAVDVIISHAHSDIACNGTQPPACSVKDFVTGGGYVVRDGRRVSFSVHGGLDKTGAFRPSGVNVVDHGTGQHIQSKGIDAYGDPSPTSTKRVLHFPNGNWTVSVADNGEPGSADTFQIAGPGYTAGSTTSAIAGGNIQLHLPKGCGDAKPPKGRR</sequence>
<organism evidence="2 3">
    <name type="scientific">Nocardioides cavernaquae</name>
    <dbReference type="NCBI Taxonomy" id="2321396"/>
    <lineage>
        <taxon>Bacteria</taxon>
        <taxon>Bacillati</taxon>
        <taxon>Actinomycetota</taxon>
        <taxon>Actinomycetes</taxon>
        <taxon>Propionibacteriales</taxon>
        <taxon>Nocardioidaceae</taxon>
        <taxon>Nocardioides</taxon>
    </lineage>
</organism>
<dbReference type="EMBL" id="QYRP01000002">
    <property type="protein sequence ID" value="RJS47041.1"/>
    <property type="molecule type" value="Genomic_DNA"/>
</dbReference>
<comment type="caution">
    <text evidence="2">The sequence shown here is derived from an EMBL/GenBank/DDBJ whole genome shotgun (WGS) entry which is preliminary data.</text>
</comment>
<dbReference type="RefSeq" id="WP_120061011.1">
    <property type="nucleotide sequence ID" value="NZ_QYRP01000002.1"/>
</dbReference>
<evidence type="ECO:0000256" key="1">
    <source>
        <dbReference type="SAM" id="MobiDB-lite"/>
    </source>
</evidence>
<dbReference type="OrthoDB" id="1099523at2"/>